<protein>
    <submittedName>
        <fullName evidence="14">Uncharacterized protein</fullName>
    </submittedName>
</protein>
<evidence type="ECO:0000256" key="1">
    <source>
        <dbReference type="ARBA" id="ARBA00001936"/>
    </source>
</evidence>
<evidence type="ECO:0000256" key="2">
    <source>
        <dbReference type="ARBA" id="ARBA00001946"/>
    </source>
</evidence>
<dbReference type="GO" id="GO:0046872">
    <property type="term" value="F:metal ion binding"/>
    <property type="evidence" value="ECO:0007669"/>
    <property type="project" value="UniProtKB-KW"/>
</dbReference>
<keyword evidence="7" id="KW-0547">Nucleotide-binding</keyword>
<evidence type="ECO:0000256" key="8">
    <source>
        <dbReference type="ARBA" id="ARBA00022840"/>
    </source>
</evidence>
<evidence type="ECO:0000256" key="6">
    <source>
        <dbReference type="ARBA" id="ARBA00022723"/>
    </source>
</evidence>
<evidence type="ECO:0000256" key="11">
    <source>
        <dbReference type="ARBA" id="ARBA00023211"/>
    </source>
</evidence>
<dbReference type="InParanoid" id="A0A7R8UDE6"/>
<evidence type="ECO:0000256" key="5">
    <source>
        <dbReference type="ARBA" id="ARBA00022695"/>
    </source>
</evidence>
<keyword evidence="4" id="KW-0808">Transferase</keyword>
<dbReference type="Gene3D" id="1.10.1410.40">
    <property type="match status" value="1"/>
</dbReference>
<evidence type="ECO:0000259" key="12">
    <source>
        <dbReference type="Pfam" id="PF03281"/>
    </source>
</evidence>
<dbReference type="InterPro" id="IPR024810">
    <property type="entry name" value="MAB21L/cGLR"/>
</dbReference>
<dbReference type="OrthoDB" id="7249367at2759"/>
<feature type="domain" description="Mab-21-like nucleotidyltransferase" evidence="12">
    <location>
        <begin position="40"/>
        <end position="225"/>
    </location>
</feature>
<comment type="cofactor">
    <cofactor evidence="1">
        <name>Mn(2+)</name>
        <dbReference type="ChEBI" id="CHEBI:29035"/>
    </cofactor>
</comment>
<feature type="domain" description="Mab-21-like HhH/H2TH-like" evidence="13">
    <location>
        <begin position="231"/>
        <end position="309"/>
    </location>
</feature>
<dbReference type="PANTHER" id="PTHR10656">
    <property type="entry name" value="CELL FATE DETERMINING PROTEIN MAB21-RELATED"/>
    <property type="match status" value="1"/>
</dbReference>
<comment type="similarity">
    <text evidence="3">Belongs to the mab-21 family.</text>
</comment>
<evidence type="ECO:0000256" key="9">
    <source>
        <dbReference type="ARBA" id="ARBA00022842"/>
    </source>
</evidence>
<accession>A0A7R8UDE6</accession>
<dbReference type="AlphaFoldDB" id="A0A7R8UDE6"/>
<evidence type="ECO:0000256" key="10">
    <source>
        <dbReference type="ARBA" id="ARBA00023134"/>
    </source>
</evidence>
<dbReference type="Pfam" id="PF20266">
    <property type="entry name" value="Mab-21_C"/>
    <property type="match status" value="1"/>
</dbReference>
<dbReference type="PANTHER" id="PTHR10656:SF42">
    <property type="entry name" value="CYCLIC GMP-AMP SYNTHASE-LIKE PROTEIN-RELATED"/>
    <property type="match status" value="1"/>
</dbReference>
<evidence type="ECO:0000256" key="7">
    <source>
        <dbReference type="ARBA" id="ARBA00022741"/>
    </source>
</evidence>
<evidence type="ECO:0000313" key="15">
    <source>
        <dbReference type="Proteomes" id="UP000594454"/>
    </source>
</evidence>
<evidence type="ECO:0000259" key="13">
    <source>
        <dbReference type="Pfam" id="PF20266"/>
    </source>
</evidence>
<dbReference type="GO" id="GO:0016779">
    <property type="term" value="F:nucleotidyltransferase activity"/>
    <property type="evidence" value="ECO:0007669"/>
    <property type="project" value="UniProtKB-KW"/>
</dbReference>
<dbReference type="Proteomes" id="UP000594454">
    <property type="component" value="Chromosome 1"/>
</dbReference>
<dbReference type="GO" id="GO:0005525">
    <property type="term" value="F:GTP binding"/>
    <property type="evidence" value="ECO:0007669"/>
    <property type="project" value="UniProtKB-KW"/>
</dbReference>
<proteinExistence type="inferred from homology"/>
<dbReference type="FunCoup" id="A0A7R8UDE6">
    <property type="interactions" value="10"/>
</dbReference>
<evidence type="ECO:0000313" key="14">
    <source>
        <dbReference type="EMBL" id="CAD7078499.1"/>
    </source>
</evidence>
<evidence type="ECO:0000256" key="4">
    <source>
        <dbReference type="ARBA" id="ARBA00022679"/>
    </source>
</evidence>
<reference evidence="14 15" key="1">
    <citation type="submission" date="2020-11" db="EMBL/GenBank/DDBJ databases">
        <authorList>
            <person name="Wallbank WR R."/>
            <person name="Pardo Diaz C."/>
            <person name="Kozak K."/>
            <person name="Martin S."/>
            <person name="Jiggins C."/>
            <person name="Moest M."/>
            <person name="Warren A I."/>
            <person name="Generalovic N T."/>
            <person name="Byers J.R.P. K."/>
            <person name="Montejo-Kovacevich G."/>
            <person name="Yen C E."/>
        </authorList>
    </citation>
    <scope>NUCLEOTIDE SEQUENCE [LARGE SCALE GENOMIC DNA]</scope>
</reference>
<keyword evidence="10" id="KW-0342">GTP-binding</keyword>
<keyword evidence="15" id="KW-1185">Reference proteome</keyword>
<keyword evidence="8" id="KW-0067">ATP-binding</keyword>
<evidence type="ECO:0000256" key="3">
    <source>
        <dbReference type="ARBA" id="ARBA00008307"/>
    </source>
</evidence>
<dbReference type="GO" id="GO:0005524">
    <property type="term" value="F:ATP binding"/>
    <property type="evidence" value="ECO:0007669"/>
    <property type="project" value="UniProtKB-KW"/>
</dbReference>
<sequence>MDKQTTKNYETVKKYIIDEMCKQDKVFNYLANRHNLAGSYADNLKITSPNEFDLLIEIKLTKFFVTARIESDTQKPGNVKINISEILKKCLENDNTKFVWERLKKLKDDNDYLLQDKFQSWVQGILSKINLHNSYFESQGRSFRLKYTISGPAHTCHVTTEPLSFSMDLVPAVICKSDQWRAKRNYPKEHTSLYWHAIPKPIKEKAGQSNISWQGSYADFERTIIGNKNNLKNTCRILKKLRDRQNYNHFKSYFIKTMYLWECDMQPPEFWNRPVSELVIHMIERWIDYLAEERLPFYWDKDCNLLERGSWGTMCCQLKQVLKRLKGYYESEPGKILNIFLDDDEISKLNSSAPISVVQSEQEEVKIAASLYKHTFLVIYESGDITPSPKLNTVLQELELFPLMQTKQHENIHEF</sequence>
<gene>
    <name evidence="14" type="ORF">HERILL_LOCUS1760</name>
</gene>
<keyword evidence="5" id="KW-0548">Nucleotidyltransferase</keyword>
<comment type="cofactor">
    <cofactor evidence="2">
        <name>Mg(2+)</name>
        <dbReference type="ChEBI" id="CHEBI:18420"/>
    </cofactor>
</comment>
<keyword evidence="11" id="KW-0464">Manganese</keyword>
<dbReference type="Pfam" id="PF03281">
    <property type="entry name" value="Mab-21"/>
    <property type="match status" value="1"/>
</dbReference>
<dbReference type="Gene3D" id="3.30.460.90">
    <property type="match status" value="1"/>
</dbReference>
<keyword evidence="6" id="KW-0479">Metal-binding</keyword>
<dbReference type="InterPro" id="IPR046903">
    <property type="entry name" value="Mab-21-like_nuc_Trfase"/>
</dbReference>
<dbReference type="InterPro" id="IPR046906">
    <property type="entry name" value="Mab-21_HhH/H2TH-like"/>
</dbReference>
<dbReference type="SMART" id="SM01265">
    <property type="entry name" value="Mab-21"/>
    <property type="match status" value="1"/>
</dbReference>
<organism evidence="14 15">
    <name type="scientific">Hermetia illucens</name>
    <name type="common">Black soldier fly</name>
    <dbReference type="NCBI Taxonomy" id="343691"/>
    <lineage>
        <taxon>Eukaryota</taxon>
        <taxon>Metazoa</taxon>
        <taxon>Ecdysozoa</taxon>
        <taxon>Arthropoda</taxon>
        <taxon>Hexapoda</taxon>
        <taxon>Insecta</taxon>
        <taxon>Pterygota</taxon>
        <taxon>Neoptera</taxon>
        <taxon>Endopterygota</taxon>
        <taxon>Diptera</taxon>
        <taxon>Brachycera</taxon>
        <taxon>Stratiomyomorpha</taxon>
        <taxon>Stratiomyidae</taxon>
        <taxon>Hermetiinae</taxon>
        <taxon>Hermetia</taxon>
    </lineage>
</organism>
<keyword evidence="9" id="KW-0460">Magnesium</keyword>
<dbReference type="EMBL" id="LR899009">
    <property type="protein sequence ID" value="CAD7078499.1"/>
    <property type="molecule type" value="Genomic_DNA"/>
</dbReference>
<name>A0A7R8UDE6_HERIL</name>